<evidence type="ECO:0000259" key="3">
    <source>
        <dbReference type="Pfam" id="PF09972"/>
    </source>
</evidence>
<dbReference type="InterPro" id="IPR018702">
    <property type="entry name" value="DUF2207"/>
</dbReference>
<feature type="compositionally biased region" description="Gly residues" evidence="1">
    <location>
        <begin position="546"/>
        <end position="567"/>
    </location>
</feature>
<keyword evidence="2" id="KW-0472">Membrane</keyword>
<dbReference type="RefSeq" id="WP_175480484.1">
    <property type="nucleotide sequence ID" value="NZ_FOGL01000016.1"/>
</dbReference>
<dbReference type="Proteomes" id="UP000199687">
    <property type="component" value="Unassembled WGS sequence"/>
</dbReference>
<feature type="transmembrane region" description="Helical" evidence="2">
    <location>
        <begin position="395"/>
        <end position="414"/>
    </location>
</feature>
<dbReference type="Pfam" id="PF20990">
    <property type="entry name" value="DUF2207_C"/>
    <property type="match status" value="1"/>
</dbReference>
<evidence type="ECO:0000256" key="1">
    <source>
        <dbReference type="SAM" id="MobiDB-lite"/>
    </source>
</evidence>
<keyword evidence="2" id="KW-1133">Transmembrane helix</keyword>
<evidence type="ECO:0000313" key="5">
    <source>
        <dbReference type="EMBL" id="SES05289.1"/>
    </source>
</evidence>
<protein>
    <submittedName>
        <fullName evidence="5">Uncharacterized membrane protein</fullName>
    </submittedName>
</protein>
<feature type="domain" description="DUF2207" evidence="3">
    <location>
        <begin position="27"/>
        <end position="186"/>
    </location>
</feature>
<feature type="domain" description="Predicted membrane protein YciQ-like C-terminal" evidence="4">
    <location>
        <begin position="292"/>
        <end position="457"/>
    </location>
</feature>
<accession>A0A1H9U7G2</accession>
<feature type="region of interest" description="Disordered" evidence="1">
    <location>
        <begin position="542"/>
        <end position="567"/>
    </location>
</feature>
<evidence type="ECO:0000256" key="2">
    <source>
        <dbReference type="SAM" id="Phobius"/>
    </source>
</evidence>
<evidence type="ECO:0000259" key="4">
    <source>
        <dbReference type="Pfam" id="PF20990"/>
    </source>
</evidence>
<feature type="transmembrane region" description="Helical" evidence="2">
    <location>
        <begin position="237"/>
        <end position="255"/>
    </location>
</feature>
<evidence type="ECO:0000313" key="6">
    <source>
        <dbReference type="Proteomes" id="UP000199687"/>
    </source>
</evidence>
<dbReference type="EMBL" id="FOGL01000016">
    <property type="protein sequence ID" value="SES05289.1"/>
    <property type="molecule type" value="Genomic_DNA"/>
</dbReference>
<sequence>MKKIILIFAVVFSFFILPDDVFAVDFSITDTKIDAYLQENGDVQVTEQHIYHFESEFNGITRSLISKERTNFTDFQAFENGKPLDVEREENVYKIYRSGSNEEIQIEITYNIINGVDVYTDMAQFYWPFFDSNNKSTYQNMDIFIHPPQETEDVLALGYDEAYATSRTGSDGVVHFAMGEVESGTKGDILVAYDASLFPAANHRSDKKIRDNILAEQTALAEERQAFEDRQGLLNRISPFIVGGLSIYLLILLLISWRKKNSRILEVERTSLSSQNHLNQEMSLPASILYMKNISVGSEIIPAALLDLVRKGYAKRDGEDTFVIVDKNTEFSHEKILIEWLFYTIGKNGVFTTSDLSVYTKDEANHSAYSSNFAEWTQAVKEEIKQNHLVEKVKGIRWTTGIVSLLTIPLIIMLGVHSLFMWMFFTIVPGMALLLFAIIYQPRTVQGHRIRKQWIELSTNYENISEKEWNDWMSDEQMRAFIYAIGTGNKSMQKKYERLIKNLSSSSSSEYGLQANDVIMYALIASTLANDFNKADSTISAASSSSGGGVSGGGTGVGGGGGGSGAF</sequence>
<dbReference type="Pfam" id="PF09972">
    <property type="entry name" value="DUF2207"/>
    <property type="match status" value="1"/>
</dbReference>
<dbReference type="STRING" id="531814.SAMN04487944_11664"/>
<name>A0A1H9U7G2_9BACI</name>
<organism evidence="5 6">
    <name type="scientific">Gracilibacillus ureilyticus</name>
    <dbReference type="NCBI Taxonomy" id="531814"/>
    <lineage>
        <taxon>Bacteria</taxon>
        <taxon>Bacillati</taxon>
        <taxon>Bacillota</taxon>
        <taxon>Bacilli</taxon>
        <taxon>Bacillales</taxon>
        <taxon>Bacillaceae</taxon>
        <taxon>Gracilibacillus</taxon>
    </lineage>
</organism>
<reference evidence="5 6" key="1">
    <citation type="submission" date="2016-10" db="EMBL/GenBank/DDBJ databases">
        <authorList>
            <person name="de Groot N.N."/>
        </authorList>
    </citation>
    <scope>NUCLEOTIDE SEQUENCE [LARGE SCALE GENOMIC DNA]</scope>
    <source>
        <strain evidence="5 6">CGMCC 1.7727</strain>
    </source>
</reference>
<dbReference type="InterPro" id="IPR048389">
    <property type="entry name" value="YciQ-like_C"/>
</dbReference>
<feature type="transmembrane region" description="Helical" evidence="2">
    <location>
        <begin position="420"/>
        <end position="440"/>
    </location>
</feature>
<proteinExistence type="predicted"/>
<gene>
    <name evidence="5" type="ORF">SAMN04487944_11664</name>
</gene>
<keyword evidence="6" id="KW-1185">Reference proteome</keyword>
<keyword evidence="2" id="KW-0812">Transmembrane</keyword>
<dbReference type="AlphaFoldDB" id="A0A1H9U7G2"/>